<evidence type="ECO:0000256" key="9">
    <source>
        <dbReference type="ARBA" id="ARBA00022989"/>
    </source>
</evidence>
<accession>A0A1F6P8W6</accession>
<evidence type="ECO:0000256" key="13">
    <source>
        <dbReference type="PROSITE-ProRule" id="PRU00289"/>
    </source>
</evidence>
<keyword evidence="10" id="KW-0238">DNA-binding</keyword>
<keyword evidence="3" id="KW-1003">Cell membrane</keyword>
<dbReference type="GO" id="GO:0003677">
    <property type="term" value="F:DNA binding"/>
    <property type="evidence" value="ECO:0007669"/>
    <property type="project" value="UniProtKB-KW"/>
</dbReference>
<evidence type="ECO:0000256" key="6">
    <source>
        <dbReference type="ARBA" id="ARBA00022741"/>
    </source>
</evidence>
<dbReference type="CDD" id="cd01127">
    <property type="entry name" value="TrwB_TraG_TraD_VirD4"/>
    <property type="match status" value="1"/>
</dbReference>
<feature type="compositionally biased region" description="Basic and acidic residues" evidence="14">
    <location>
        <begin position="721"/>
        <end position="735"/>
    </location>
</feature>
<feature type="region of interest" description="Disordered" evidence="14">
    <location>
        <begin position="232"/>
        <end position="254"/>
    </location>
</feature>
<dbReference type="Proteomes" id="UP000176634">
    <property type="component" value="Unassembled WGS sequence"/>
</dbReference>
<evidence type="ECO:0000256" key="2">
    <source>
        <dbReference type="ARBA" id="ARBA00006474"/>
    </source>
</evidence>
<dbReference type="SUPFAM" id="SSF52540">
    <property type="entry name" value="P-loop containing nucleoside triphosphate hydrolases"/>
    <property type="match status" value="1"/>
</dbReference>
<feature type="transmembrane region" description="Helical" evidence="15">
    <location>
        <begin position="21"/>
        <end position="43"/>
    </location>
</feature>
<feature type="transmembrane region" description="Helical" evidence="15">
    <location>
        <begin position="91"/>
        <end position="108"/>
    </location>
</feature>
<feature type="domain" description="FtsK" evidence="16">
    <location>
        <begin position="402"/>
        <end position="589"/>
    </location>
</feature>
<sequence>MGRPRLRKPTISERVNLNPDISRGLVAILLFIIGGLSALSFFSLAGVAGQFIDSLLAITFGQVRYIFPIILILVGILIVKDLEYEYRATHWLGSILFILGFNAIVHLQKPPDEMFDLATQGYGGGLIGYLPAWFLNQYLGYWGATMLLVAFLLIGIIFLFNTSLAQIVDLHKKFFLLLGWFGQKIIAFFASFKKESVAFQIKGDYQEDSETEMSEQEAVEAEEKRIFQQRSLAKSAAEENEPEEDTVEPEEDFVEEKMEIQKPPKPIIRDLPPIDLLYTSKTKPTSGDIKGNATLIHDTLLNFGIEVDMGEVRVGPTVTQYSLKPAKGIKLTRITTLGNDLSLALAAHPIRIEAPIPGQSLVGIEVPNQKVAMVTLRELLESPEFKNPDSHQMMIALGKDVAGKVWFADLLKMPHLLIAGSTNSGKTVCINTVLLSLLYQNTAATLRMIMVDPKRVELTMYNGIPHLLTPVITDAAKTVNALKWCIGEMDRRFTVLADAGKRDIGSYNKSAAEPMPFIVFVIDELADLMAMAASEVEAGIIRLAQMARAVGIHLIVATQRPSMEVITGLMKANIPGRIAFSVPSLVDSRTILDSSGAEKLLGRGDMLFLSAEMSQPKRIQGAFVSEEEMKRVIDHLKGDEPPVYDDSITSKNNKVGETINMFGGSNDDVDPLFDEAKKIIIESGKASASLLQRRMRVGYARAARLLDELEEAGIVGPADGAKPRELFTEHMRPTESDDIPENEQSLNSGGAPVFDDPIPEEEKDIL</sequence>
<evidence type="ECO:0000256" key="10">
    <source>
        <dbReference type="ARBA" id="ARBA00023125"/>
    </source>
</evidence>
<dbReference type="EMBL" id="MFRA01000005">
    <property type="protein sequence ID" value="OGH92617.1"/>
    <property type="molecule type" value="Genomic_DNA"/>
</dbReference>
<organism evidence="17 18">
    <name type="scientific">Candidatus Magasanikbacteria bacterium RIFOXYD1_FULL_40_23</name>
    <dbReference type="NCBI Taxonomy" id="1798705"/>
    <lineage>
        <taxon>Bacteria</taxon>
        <taxon>Candidatus Magasanikiibacteriota</taxon>
    </lineage>
</organism>
<dbReference type="InterPro" id="IPR025199">
    <property type="entry name" value="FtsK_4TM"/>
</dbReference>
<keyword evidence="9 15" id="KW-1133">Transmembrane helix</keyword>
<dbReference type="InterPro" id="IPR050206">
    <property type="entry name" value="FtsK/SpoIIIE/SftA"/>
</dbReference>
<keyword evidence="12" id="KW-0131">Cell cycle</keyword>
<dbReference type="Gene3D" id="1.10.10.10">
    <property type="entry name" value="Winged helix-like DNA-binding domain superfamily/Winged helix DNA-binding domain"/>
    <property type="match status" value="1"/>
</dbReference>
<dbReference type="InterPro" id="IPR002543">
    <property type="entry name" value="FtsK_dom"/>
</dbReference>
<reference evidence="17 18" key="1">
    <citation type="journal article" date="2016" name="Nat. Commun.">
        <title>Thousands of microbial genomes shed light on interconnected biogeochemical processes in an aquifer system.</title>
        <authorList>
            <person name="Anantharaman K."/>
            <person name="Brown C.T."/>
            <person name="Hug L.A."/>
            <person name="Sharon I."/>
            <person name="Castelle C.J."/>
            <person name="Probst A.J."/>
            <person name="Thomas B.C."/>
            <person name="Singh A."/>
            <person name="Wilkins M.J."/>
            <person name="Karaoz U."/>
            <person name="Brodie E.L."/>
            <person name="Williams K.H."/>
            <person name="Hubbard S.S."/>
            <person name="Banfield J.F."/>
        </authorList>
    </citation>
    <scope>NUCLEOTIDE SEQUENCE [LARGE SCALE GENOMIC DNA]</scope>
</reference>
<dbReference type="GO" id="GO:0007059">
    <property type="term" value="P:chromosome segregation"/>
    <property type="evidence" value="ECO:0007669"/>
    <property type="project" value="UniProtKB-KW"/>
</dbReference>
<feature type="transmembrane region" description="Helical" evidence="15">
    <location>
        <begin position="55"/>
        <end position="79"/>
    </location>
</feature>
<dbReference type="PROSITE" id="PS50901">
    <property type="entry name" value="FTSK"/>
    <property type="match status" value="1"/>
</dbReference>
<dbReference type="PANTHER" id="PTHR22683:SF41">
    <property type="entry name" value="DNA TRANSLOCASE FTSK"/>
    <property type="match status" value="1"/>
</dbReference>
<evidence type="ECO:0000256" key="3">
    <source>
        <dbReference type="ARBA" id="ARBA00022475"/>
    </source>
</evidence>
<dbReference type="Pfam" id="PF01580">
    <property type="entry name" value="FtsK_SpoIIIE"/>
    <property type="match status" value="1"/>
</dbReference>
<keyword evidence="7" id="KW-0159">Chromosome partition</keyword>
<evidence type="ECO:0000256" key="11">
    <source>
        <dbReference type="ARBA" id="ARBA00023136"/>
    </source>
</evidence>
<dbReference type="InterPro" id="IPR018541">
    <property type="entry name" value="Ftsk_gamma"/>
</dbReference>
<evidence type="ECO:0000256" key="8">
    <source>
        <dbReference type="ARBA" id="ARBA00022840"/>
    </source>
</evidence>
<feature type="region of interest" description="Disordered" evidence="14">
    <location>
        <begin position="716"/>
        <end position="766"/>
    </location>
</feature>
<keyword evidence="5 15" id="KW-0812">Transmembrane</keyword>
<dbReference type="GO" id="GO:0005886">
    <property type="term" value="C:plasma membrane"/>
    <property type="evidence" value="ECO:0007669"/>
    <property type="project" value="UniProtKB-SubCell"/>
</dbReference>
<evidence type="ECO:0000256" key="7">
    <source>
        <dbReference type="ARBA" id="ARBA00022829"/>
    </source>
</evidence>
<dbReference type="SMART" id="SM00843">
    <property type="entry name" value="Ftsk_gamma"/>
    <property type="match status" value="1"/>
</dbReference>
<dbReference type="InterPro" id="IPR041027">
    <property type="entry name" value="FtsK_alpha"/>
</dbReference>
<keyword evidence="4" id="KW-0132">Cell division</keyword>
<dbReference type="Gene3D" id="3.30.980.40">
    <property type="match status" value="1"/>
</dbReference>
<evidence type="ECO:0000313" key="18">
    <source>
        <dbReference type="Proteomes" id="UP000176634"/>
    </source>
</evidence>
<dbReference type="PANTHER" id="PTHR22683">
    <property type="entry name" value="SPORULATION PROTEIN RELATED"/>
    <property type="match status" value="1"/>
</dbReference>
<dbReference type="Pfam" id="PF09397">
    <property type="entry name" value="FtsK_gamma"/>
    <property type="match status" value="1"/>
</dbReference>
<dbReference type="GO" id="GO:0051301">
    <property type="term" value="P:cell division"/>
    <property type="evidence" value="ECO:0007669"/>
    <property type="project" value="UniProtKB-KW"/>
</dbReference>
<feature type="compositionally biased region" description="Acidic residues" evidence="14">
    <location>
        <begin position="238"/>
        <end position="254"/>
    </location>
</feature>
<feature type="compositionally biased region" description="Acidic residues" evidence="14">
    <location>
        <begin position="757"/>
        <end position="766"/>
    </location>
</feature>
<dbReference type="GO" id="GO:0005524">
    <property type="term" value="F:ATP binding"/>
    <property type="evidence" value="ECO:0007669"/>
    <property type="project" value="UniProtKB-UniRule"/>
</dbReference>
<evidence type="ECO:0000259" key="16">
    <source>
        <dbReference type="PROSITE" id="PS50901"/>
    </source>
</evidence>
<keyword evidence="6 13" id="KW-0547">Nucleotide-binding</keyword>
<evidence type="ECO:0000256" key="12">
    <source>
        <dbReference type="ARBA" id="ARBA00023306"/>
    </source>
</evidence>
<dbReference type="InterPro" id="IPR027417">
    <property type="entry name" value="P-loop_NTPase"/>
</dbReference>
<comment type="subcellular location">
    <subcellularLocation>
        <location evidence="1">Cell membrane</location>
        <topology evidence="1">Multi-pass membrane protein</topology>
    </subcellularLocation>
</comment>
<dbReference type="SUPFAM" id="SSF46785">
    <property type="entry name" value="Winged helix' DNA-binding domain"/>
    <property type="match status" value="1"/>
</dbReference>
<comment type="caution">
    <text evidence="17">The sequence shown here is derived from an EMBL/GenBank/DDBJ whole genome shotgun (WGS) entry which is preliminary data.</text>
</comment>
<protein>
    <recommendedName>
        <fullName evidence="16">FtsK domain-containing protein</fullName>
    </recommendedName>
</protein>
<dbReference type="InterPro" id="IPR036388">
    <property type="entry name" value="WH-like_DNA-bd_sf"/>
</dbReference>
<evidence type="ECO:0000256" key="1">
    <source>
        <dbReference type="ARBA" id="ARBA00004651"/>
    </source>
</evidence>
<dbReference type="Pfam" id="PF17854">
    <property type="entry name" value="FtsK_alpha"/>
    <property type="match status" value="1"/>
</dbReference>
<evidence type="ECO:0000313" key="17">
    <source>
        <dbReference type="EMBL" id="OGH92617.1"/>
    </source>
</evidence>
<proteinExistence type="inferred from homology"/>
<dbReference type="Gene3D" id="3.40.50.300">
    <property type="entry name" value="P-loop containing nucleotide triphosphate hydrolases"/>
    <property type="match status" value="1"/>
</dbReference>
<comment type="similarity">
    <text evidence="2">Belongs to the FtsK/SpoIIIE/SftA family.</text>
</comment>
<keyword evidence="11 15" id="KW-0472">Membrane</keyword>
<dbReference type="Pfam" id="PF13491">
    <property type="entry name" value="FtsK_4TM"/>
    <property type="match status" value="1"/>
</dbReference>
<dbReference type="STRING" id="1798705.A2563_03000"/>
<feature type="binding site" evidence="13">
    <location>
        <begin position="420"/>
        <end position="427"/>
    </location>
    <ligand>
        <name>ATP</name>
        <dbReference type="ChEBI" id="CHEBI:30616"/>
    </ligand>
</feature>
<evidence type="ECO:0000256" key="4">
    <source>
        <dbReference type="ARBA" id="ARBA00022618"/>
    </source>
</evidence>
<evidence type="ECO:0000256" key="5">
    <source>
        <dbReference type="ARBA" id="ARBA00022692"/>
    </source>
</evidence>
<dbReference type="InterPro" id="IPR036390">
    <property type="entry name" value="WH_DNA-bd_sf"/>
</dbReference>
<name>A0A1F6P8W6_9BACT</name>
<gene>
    <name evidence="17" type="ORF">A2563_03000</name>
</gene>
<feature type="transmembrane region" description="Helical" evidence="15">
    <location>
        <begin position="174"/>
        <end position="192"/>
    </location>
</feature>
<evidence type="ECO:0000256" key="14">
    <source>
        <dbReference type="SAM" id="MobiDB-lite"/>
    </source>
</evidence>
<evidence type="ECO:0000256" key="15">
    <source>
        <dbReference type="SAM" id="Phobius"/>
    </source>
</evidence>
<dbReference type="AlphaFoldDB" id="A0A1F6P8W6"/>
<feature type="transmembrane region" description="Helical" evidence="15">
    <location>
        <begin position="139"/>
        <end position="162"/>
    </location>
</feature>
<keyword evidence="8 13" id="KW-0067">ATP-binding</keyword>